<evidence type="ECO:0000256" key="1">
    <source>
        <dbReference type="ARBA" id="ARBA00023125"/>
    </source>
</evidence>
<comment type="caution">
    <text evidence="3">The sequence shown here is derived from an EMBL/GenBank/DDBJ whole genome shotgun (WGS) entry which is preliminary data.</text>
</comment>
<protein>
    <submittedName>
        <fullName evidence="3">MerR family transcriptional regulator</fullName>
    </submittedName>
</protein>
<dbReference type="InterPro" id="IPR047057">
    <property type="entry name" value="MerR_fam"/>
</dbReference>
<accession>A0A372MAG5</accession>
<gene>
    <name evidence="3" type="ORF">DY218_04430</name>
</gene>
<evidence type="ECO:0000313" key="3">
    <source>
        <dbReference type="EMBL" id="RFU87938.1"/>
    </source>
</evidence>
<dbReference type="SUPFAM" id="SSF46955">
    <property type="entry name" value="Putative DNA-binding domain"/>
    <property type="match status" value="1"/>
</dbReference>
<evidence type="ECO:0000259" key="2">
    <source>
        <dbReference type="PROSITE" id="PS50937"/>
    </source>
</evidence>
<name>A0A372MAG5_9ACTN</name>
<dbReference type="Gene3D" id="1.10.1660.10">
    <property type="match status" value="1"/>
</dbReference>
<dbReference type="GO" id="GO:0003700">
    <property type="term" value="F:DNA-binding transcription factor activity"/>
    <property type="evidence" value="ECO:0007669"/>
    <property type="project" value="InterPro"/>
</dbReference>
<proteinExistence type="predicted"/>
<sequence>MRALDIAEVVRRTGIPTSTLRYYEEKGLITPVGRHGLRRQYAPDVLDHLALIALTRSAGFTLDEIAAMFTPDGRPNLDRGVFAAKADDLDATVRRLTAARDSLRHAAACPAPNHLECPTFRALLTSALPVRPAPDRRTGGARP</sequence>
<dbReference type="InterPro" id="IPR000551">
    <property type="entry name" value="MerR-type_HTH_dom"/>
</dbReference>
<dbReference type="GO" id="GO:0003677">
    <property type="term" value="F:DNA binding"/>
    <property type="evidence" value="ECO:0007669"/>
    <property type="project" value="UniProtKB-KW"/>
</dbReference>
<evidence type="ECO:0000313" key="4">
    <source>
        <dbReference type="Proteomes" id="UP000263094"/>
    </source>
</evidence>
<keyword evidence="1" id="KW-0238">DNA-binding</keyword>
<dbReference type="InterPro" id="IPR009061">
    <property type="entry name" value="DNA-bd_dom_put_sf"/>
</dbReference>
<dbReference type="EMBL" id="QUAK01000022">
    <property type="protein sequence ID" value="RFU87938.1"/>
    <property type="molecule type" value="Genomic_DNA"/>
</dbReference>
<feature type="domain" description="HTH merR-type" evidence="2">
    <location>
        <begin position="3"/>
        <end position="71"/>
    </location>
</feature>
<organism evidence="3 4">
    <name type="scientific">Streptomyces triticagri</name>
    <dbReference type="NCBI Taxonomy" id="2293568"/>
    <lineage>
        <taxon>Bacteria</taxon>
        <taxon>Bacillati</taxon>
        <taxon>Actinomycetota</taxon>
        <taxon>Actinomycetes</taxon>
        <taxon>Kitasatosporales</taxon>
        <taxon>Streptomycetaceae</taxon>
        <taxon>Streptomyces</taxon>
    </lineage>
</organism>
<dbReference type="Pfam" id="PF13411">
    <property type="entry name" value="MerR_1"/>
    <property type="match status" value="1"/>
</dbReference>
<dbReference type="PANTHER" id="PTHR30204:SF97">
    <property type="entry name" value="MERR FAMILY REGULATORY PROTEIN"/>
    <property type="match status" value="1"/>
</dbReference>
<reference evidence="3 4" key="1">
    <citation type="submission" date="2018-08" db="EMBL/GenBank/DDBJ databases">
        <title>Isolation, diversity and antifungal activity of Actinobacteria from wheat.</title>
        <authorList>
            <person name="Han C."/>
        </authorList>
    </citation>
    <scope>NUCLEOTIDE SEQUENCE [LARGE SCALE GENOMIC DNA]</scope>
    <source>
        <strain evidence="3 4">NEAU-YY421</strain>
    </source>
</reference>
<keyword evidence="4" id="KW-1185">Reference proteome</keyword>
<dbReference type="PROSITE" id="PS50937">
    <property type="entry name" value="HTH_MERR_2"/>
    <property type="match status" value="1"/>
</dbReference>
<dbReference type="PANTHER" id="PTHR30204">
    <property type="entry name" value="REDOX-CYCLING DRUG-SENSING TRANSCRIPTIONAL ACTIVATOR SOXR"/>
    <property type="match status" value="1"/>
</dbReference>
<dbReference type="Proteomes" id="UP000263094">
    <property type="component" value="Unassembled WGS sequence"/>
</dbReference>
<dbReference type="AlphaFoldDB" id="A0A372MAG5"/>
<dbReference type="SMART" id="SM00422">
    <property type="entry name" value="HTH_MERR"/>
    <property type="match status" value="1"/>
</dbReference>
<dbReference type="OrthoDB" id="9802039at2"/>
<dbReference type="CDD" id="cd04781">
    <property type="entry name" value="HTH_MerR-like_sg6"/>
    <property type="match status" value="1"/>
</dbReference>